<keyword evidence="4" id="KW-1185">Reference proteome</keyword>
<evidence type="ECO:0000313" key="4">
    <source>
        <dbReference type="Proteomes" id="UP001215598"/>
    </source>
</evidence>
<proteinExistence type="predicted"/>
<evidence type="ECO:0000313" key="3">
    <source>
        <dbReference type="EMBL" id="KAJ7761080.1"/>
    </source>
</evidence>
<accession>A0AAD7JB22</accession>
<dbReference type="EMBL" id="JARKIB010000036">
    <property type="protein sequence ID" value="KAJ7761080.1"/>
    <property type="molecule type" value="Genomic_DNA"/>
</dbReference>
<gene>
    <name evidence="3" type="ORF">B0H16DRAFT_1884505</name>
</gene>
<dbReference type="PANTHER" id="PTHR34825">
    <property type="entry name" value="CONSERVED PROTEIN, WITH A WEAK D-GALACTARATE DEHYDRATASE/ALTRONATE HYDROLASE DOMAIN"/>
    <property type="match status" value="1"/>
</dbReference>
<sequence>MATHDRLAPSPDICAPGCDGTLHELGYCPNAGIVAEDIPNAKPLASPPSTPSTGPARFKRSWAWSDDEESSSDGESGSKRTKRRSLSPISTMRSSGDSSFDTLDSSDHPHLPQNSEDFLDLRDGPRNEFVDKTQSLLHLPKKFRWLLLRPPRFGKTVFMSTLEHYCDVQGAKQFAERFEALAVAAKTPNNDHQHLCLSFDLANVGVQSDITEIATQLSNQISFALSLFLIKYANELHLSDPTDFFAEDCTDMFAEVFSLVKARGYSLFVGVDNYDAPTQSRAFAYKHYPYGHEDFASMREIEQLLDSNFWRPLMAGTHVIDKLLIMGTLHLRYRALENLDLSVVPSLESACGFTEQEALDLARSFVEETVDDTGLAISRGTLDGPVLALSCGNYSFPSRDTDGGMVKSILHPQLVIDQIYKLSRQPPLDPHPFQLLSDILELLPEESDVLVAVSTDDLIDLLATGFVKPAGKVDCAFDFDPTTAVTWSALYYAGALTYDASLAGTLRVTNSAALSFIHSRLDTIFGDRHQLQWRFLNAWYDFSEQDDPHLLAELLSEVLRDLTQRTLKSQREPNLRGVLELVIQEGQRPAEPLILLPADVSLVRVPAYKANEVLTVELTTLTLREMWHGAHPNDDEPTLEAFQDLHKELLDLDEEQLLTRPCSVWSPTLGAMNSRPVGSFLTANSPHRQILAVGGAHVLIRQCA</sequence>
<dbReference type="Proteomes" id="UP001215598">
    <property type="component" value="Unassembled WGS sequence"/>
</dbReference>
<protein>
    <recommendedName>
        <fullName evidence="2">AAA-ATPase-like domain-containing protein</fullName>
    </recommendedName>
</protein>
<comment type="caution">
    <text evidence="3">The sequence shown here is derived from an EMBL/GenBank/DDBJ whole genome shotgun (WGS) entry which is preliminary data.</text>
</comment>
<evidence type="ECO:0000256" key="1">
    <source>
        <dbReference type="SAM" id="MobiDB-lite"/>
    </source>
</evidence>
<name>A0AAD7JB22_9AGAR</name>
<dbReference type="PANTHER" id="PTHR34825:SF1">
    <property type="entry name" value="AAA-ATPASE-LIKE DOMAIN-CONTAINING PROTEIN"/>
    <property type="match status" value="1"/>
</dbReference>
<dbReference type="InterPro" id="IPR018631">
    <property type="entry name" value="AAA-ATPase-like_dom"/>
</dbReference>
<feature type="domain" description="AAA-ATPase-like" evidence="2">
    <location>
        <begin position="117"/>
        <end position="285"/>
    </location>
</feature>
<dbReference type="Pfam" id="PF09820">
    <property type="entry name" value="AAA-ATPase_like"/>
    <property type="match status" value="1"/>
</dbReference>
<reference evidence="3" key="1">
    <citation type="submission" date="2023-03" db="EMBL/GenBank/DDBJ databases">
        <title>Massive genome expansion in bonnet fungi (Mycena s.s.) driven by repeated elements and novel gene families across ecological guilds.</title>
        <authorList>
            <consortium name="Lawrence Berkeley National Laboratory"/>
            <person name="Harder C.B."/>
            <person name="Miyauchi S."/>
            <person name="Viragh M."/>
            <person name="Kuo A."/>
            <person name="Thoen E."/>
            <person name="Andreopoulos B."/>
            <person name="Lu D."/>
            <person name="Skrede I."/>
            <person name="Drula E."/>
            <person name="Henrissat B."/>
            <person name="Morin E."/>
            <person name="Kohler A."/>
            <person name="Barry K."/>
            <person name="LaButti K."/>
            <person name="Morin E."/>
            <person name="Salamov A."/>
            <person name="Lipzen A."/>
            <person name="Mereny Z."/>
            <person name="Hegedus B."/>
            <person name="Baldrian P."/>
            <person name="Stursova M."/>
            <person name="Weitz H."/>
            <person name="Taylor A."/>
            <person name="Grigoriev I.V."/>
            <person name="Nagy L.G."/>
            <person name="Martin F."/>
            <person name="Kauserud H."/>
        </authorList>
    </citation>
    <scope>NUCLEOTIDE SEQUENCE</scope>
    <source>
        <strain evidence="3">CBHHK182m</strain>
    </source>
</reference>
<feature type="region of interest" description="Disordered" evidence="1">
    <location>
        <begin position="39"/>
        <end position="123"/>
    </location>
</feature>
<evidence type="ECO:0000259" key="2">
    <source>
        <dbReference type="Pfam" id="PF09820"/>
    </source>
</evidence>
<feature type="compositionally biased region" description="Polar residues" evidence="1">
    <location>
        <begin position="87"/>
        <end position="103"/>
    </location>
</feature>
<organism evidence="3 4">
    <name type="scientific">Mycena metata</name>
    <dbReference type="NCBI Taxonomy" id="1033252"/>
    <lineage>
        <taxon>Eukaryota</taxon>
        <taxon>Fungi</taxon>
        <taxon>Dikarya</taxon>
        <taxon>Basidiomycota</taxon>
        <taxon>Agaricomycotina</taxon>
        <taxon>Agaricomycetes</taxon>
        <taxon>Agaricomycetidae</taxon>
        <taxon>Agaricales</taxon>
        <taxon>Marasmiineae</taxon>
        <taxon>Mycenaceae</taxon>
        <taxon>Mycena</taxon>
    </lineage>
</organism>
<dbReference type="AlphaFoldDB" id="A0AAD7JB22"/>